<organism evidence="1 2">
    <name type="scientific">Cylicocyclus nassatus</name>
    <name type="common">Nematode worm</name>
    <dbReference type="NCBI Taxonomy" id="53992"/>
    <lineage>
        <taxon>Eukaryota</taxon>
        <taxon>Metazoa</taxon>
        <taxon>Ecdysozoa</taxon>
        <taxon>Nematoda</taxon>
        <taxon>Chromadorea</taxon>
        <taxon>Rhabditida</taxon>
        <taxon>Rhabditina</taxon>
        <taxon>Rhabditomorpha</taxon>
        <taxon>Strongyloidea</taxon>
        <taxon>Strongylidae</taxon>
        <taxon>Cylicocyclus</taxon>
    </lineage>
</organism>
<accession>A0AA36GJU7</accession>
<reference evidence="1" key="1">
    <citation type="submission" date="2023-07" db="EMBL/GenBank/DDBJ databases">
        <authorList>
            <consortium name="CYATHOMIX"/>
        </authorList>
    </citation>
    <scope>NUCLEOTIDE SEQUENCE</scope>
    <source>
        <strain evidence="1">N/A</strain>
    </source>
</reference>
<dbReference type="Proteomes" id="UP001176961">
    <property type="component" value="Unassembled WGS sequence"/>
</dbReference>
<protein>
    <submittedName>
        <fullName evidence="1">Uncharacterized protein</fullName>
    </submittedName>
</protein>
<sequence>MSKYTTPYFTISFGANSKSRKAAHDCLHAQKRSIWEEAGRIELKEKRLVELWQQSRTLAQHPLGCVPEIGSLGNEVDLLYPEEIMSKVQKRH</sequence>
<gene>
    <name evidence="1" type="ORF">CYNAS_LOCUS5181</name>
</gene>
<dbReference type="AlphaFoldDB" id="A0AA36GJU7"/>
<comment type="caution">
    <text evidence="1">The sequence shown here is derived from an EMBL/GenBank/DDBJ whole genome shotgun (WGS) entry which is preliminary data.</text>
</comment>
<dbReference type="EMBL" id="CATQJL010000112">
    <property type="protein sequence ID" value="CAJ0593198.1"/>
    <property type="molecule type" value="Genomic_DNA"/>
</dbReference>
<proteinExistence type="predicted"/>
<evidence type="ECO:0000313" key="2">
    <source>
        <dbReference type="Proteomes" id="UP001176961"/>
    </source>
</evidence>
<keyword evidence="2" id="KW-1185">Reference proteome</keyword>
<name>A0AA36GJU7_CYLNA</name>
<evidence type="ECO:0000313" key="1">
    <source>
        <dbReference type="EMBL" id="CAJ0593198.1"/>
    </source>
</evidence>